<name>A0ABR9ZHZ6_9CORY</name>
<dbReference type="PANTHER" id="PTHR28629:SF4">
    <property type="entry name" value="TRIOKINASE_FMN CYCLASE"/>
    <property type="match status" value="1"/>
</dbReference>
<dbReference type="InterPro" id="IPR004006">
    <property type="entry name" value="DhaK_dom"/>
</dbReference>
<evidence type="ECO:0000259" key="6">
    <source>
        <dbReference type="PROSITE" id="PS51481"/>
    </source>
</evidence>
<reference evidence="7 8" key="1">
    <citation type="submission" date="2020-10" db="EMBL/GenBank/DDBJ databases">
        <title>Novel species in genus Corynebacterium.</title>
        <authorList>
            <person name="Zhang G."/>
        </authorList>
    </citation>
    <scope>NUCLEOTIDE SEQUENCE [LARGE SCALE GENOMIC DNA]</scope>
    <source>
        <strain evidence="7 8">DSM 45110</strain>
    </source>
</reference>
<dbReference type="SUPFAM" id="SSF101473">
    <property type="entry name" value="DhaL-like"/>
    <property type="match status" value="1"/>
</dbReference>
<dbReference type="NCBIfam" id="NF011049">
    <property type="entry name" value="PRK14479.1"/>
    <property type="match status" value="1"/>
</dbReference>
<dbReference type="PROSITE" id="PS51480">
    <property type="entry name" value="DHAL"/>
    <property type="match status" value="1"/>
</dbReference>
<feature type="domain" description="DhaK" evidence="6">
    <location>
        <begin position="20"/>
        <end position="339"/>
    </location>
</feature>
<dbReference type="PROSITE" id="PS51481">
    <property type="entry name" value="DHAK"/>
    <property type="match status" value="1"/>
</dbReference>
<gene>
    <name evidence="7" type="ORF">IRY30_03080</name>
</gene>
<accession>A0ABR9ZHZ6</accession>
<dbReference type="SMART" id="SM01120">
    <property type="entry name" value="Dak2"/>
    <property type="match status" value="1"/>
</dbReference>
<dbReference type="RefSeq" id="WP_194555914.1">
    <property type="nucleotide sequence ID" value="NZ_JADKMY010000001.1"/>
</dbReference>
<keyword evidence="1" id="KW-0808">Transferase</keyword>
<organism evidence="7 8">
    <name type="scientific">Corynebacterium suicordis DSM 45110</name>
    <dbReference type="NCBI Taxonomy" id="1121369"/>
    <lineage>
        <taxon>Bacteria</taxon>
        <taxon>Bacillati</taxon>
        <taxon>Actinomycetota</taxon>
        <taxon>Actinomycetes</taxon>
        <taxon>Mycobacteriales</taxon>
        <taxon>Corynebacteriaceae</taxon>
        <taxon>Corynebacterium</taxon>
    </lineage>
</organism>
<sequence>MSNPDATHSAQQSIRSFRNDPADFLPEALGGFIASHPDATWYEQGFIARTTPLRTDAGKPAVAVVSGGGSGHEPMHAAFVGEGMLAAAVPGLVFSSPNAIQITEATRWADQGAGVLHVVKNYTGDVMNFKVARQSLADVETAVVLVDDDVATDQGEDSDGPGRRGTGATIIVEKVAGAAAQRGDDLAQVTDIAQWVADNSRSMAVALAPGHLPTTGRDTFDLPAGKMEVGVGIHGERGVDRVDVEPADAVVTRLLDGIDATAGEYICLVNGLGGTTPLELSLIFGSALRQLEQRGITVRRAMVGTFVTSMNMAGVSLTLTRSTDEVIELLDAPTEAPGWPRVLGGQDGAGIQFQPAVMEFADDLGASTEENAWLSAFVERVQRSFDDLTELDRLAGDGDFGHNMDAAFGGVNLPLHGTDSEVLQTLAHRLFIRAGGTSGAVLGTLFRELSTAMDGADSSTSGLSTGLRNACDAITELGGAQEGDNTLMDALLPAARAANDADAQDLTFGELLKVCHEAAAKGARDTREMIAKKGRASYLGTASQGVVDPGAILVSWIFGGNGKVADFNS</sequence>
<dbReference type="InterPro" id="IPR004007">
    <property type="entry name" value="DhaL_dom"/>
</dbReference>
<dbReference type="InterPro" id="IPR050861">
    <property type="entry name" value="Dihydroxyacetone_Kinase"/>
</dbReference>
<evidence type="ECO:0000313" key="8">
    <source>
        <dbReference type="Proteomes" id="UP000635902"/>
    </source>
</evidence>
<dbReference type="SUPFAM" id="SSF82549">
    <property type="entry name" value="DAK1/DegV-like"/>
    <property type="match status" value="1"/>
</dbReference>
<dbReference type="EMBL" id="JADKMY010000001">
    <property type="protein sequence ID" value="MBF4553066.1"/>
    <property type="molecule type" value="Genomic_DNA"/>
</dbReference>
<evidence type="ECO:0000256" key="4">
    <source>
        <dbReference type="ARBA" id="ARBA00022840"/>
    </source>
</evidence>
<dbReference type="Proteomes" id="UP000635902">
    <property type="component" value="Unassembled WGS sequence"/>
</dbReference>
<keyword evidence="8" id="KW-1185">Reference proteome</keyword>
<dbReference type="Gene3D" id="3.40.50.10440">
    <property type="entry name" value="Dihydroxyacetone kinase, domain 1"/>
    <property type="match status" value="1"/>
</dbReference>
<evidence type="ECO:0000256" key="1">
    <source>
        <dbReference type="ARBA" id="ARBA00022679"/>
    </source>
</evidence>
<dbReference type="Gene3D" id="3.30.1180.20">
    <property type="entry name" value="Dihydroxyacetone kinase, domain 2"/>
    <property type="match status" value="1"/>
</dbReference>
<comment type="caution">
    <text evidence="7">The sequence shown here is derived from an EMBL/GenBank/DDBJ whole genome shotgun (WGS) entry which is preliminary data.</text>
</comment>
<dbReference type="Pfam" id="PF02734">
    <property type="entry name" value="Dak2"/>
    <property type="match status" value="1"/>
</dbReference>
<dbReference type="GO" id="GO:0016301">
    <property type="term" value="F:kinase activity"/>
    <property type="evidence" value="ECO:0007669"/>
    <property type="project" value="UniProtKB-KW"/>
</dbReference>
<keyword evidence="3 7" id="KW-0418">Kinase</keyword>
<proteinExistence type="predicted"/>
<protein>
    <submittedName>
        <fullName evidence="7">Dihydroxyacetone kinase subunit DhaK</fullName>
    </submittedName>
</protein>
<evidence type="ECO:0000256" key="3">
    <source>
        <dbReference type="ARBA" id="ARBA00022777"/>
    </source>
</evidence>
<dbReference type="InterPro" id="IPR036117">
    <property type="entry name" value="DhaL_dom_sf"/>
</dbReference>
<feature type="domain" description="DhaL" evidence="5">
    <location>
        <begin position="368"/>
        <end position="563"/>
    </location>
</feature>
<dbReference type="PANTHER" id="PTHR28629">
    <property type="entry name" value="TRIOKINASE/FMN CYCLASE"/>
    <property type="match status" value="1"/>
</dbReference>
<dbReference type="Pfam" id="PF02733">
    <property type="entry name" value="Dak1"/>
    <property type="match status" value="1"/>
</dbReference>
<evidence type="ECO:0000256" key="2">
    <source>
        <dbReference type="ARBA" id="ARBA00022741"/>
    </source>
</evidence>
<evidence type="ECO:0000259" key="5">
    <source>
        <dbReference type="PROSITE" id="PS51480"/>
    </source>
</evidence>
<evidence type="ECO:0000313" key="7">
    <source>
        <dbReference type="EMBL" id="MBF4553066.1"/>
    </source>
</evidence>
<dbReference type="Gene3D" id="1.25.40.340">
    <property type="match status" value="1"/>
</dbReference>
<keyword evidence="4" id="KW-0067">ATP-binding</keyword>
<keyword evidence="2" id="KW-0547">Nucleotide-binding</keyword>